<dbReference type="Proteomes" id="UP001430953">
    <property type="component" value="Unassembled WGS sequence"/>
</dbReference>
<proteinExistence type="predicted"/>
<sequence>MFYRVIKNLRGHCHKFVIKNFNYTSKSDIIFLRVTTTEYTSNLYKIKNEGMDLKLPRLFESSLRSLSANNGKERVFSRVTCHSWQINERVAREWLASSAVVNLVGSELPTDLSSSRGEFRADNL</sequence>
<gene>
    <name evidence="1" type="ORF">PUN28_015499</name>
</gene>
<protein>
    <submittedName>
        <fullName evidence="1">Uncharacterized protein</fullName>
    </submittedName>
</protein>
<dbReference type="AlphaFoldDB" id="A0AAW2EV27"/>
<evidence type="ECO:0000313" key="1">
    <source>
        <dbReference type="EMBL" id="KAL0106997.1"/>
    </source>
</evidence>
<evidence type="ECO:0000313" key="2">
    <source>
        <dbReference type="Proteomes" id="UP001430953"/>
    </source>
</evidence>
<accession>A0AAW2EV27</accession>
<name>A0AAW2EV27_9HYME</name>
<comment type="caution">
    <text evidence="1">The sequence shown here is derived from an EMBL/GenBank/DDBJ whole genome shotgun (WGS) entry which is preliminary data.</text>
</comment>
<dbReference type="EMBL" id="JADYXP020000017">
    <property type="protein sequence ID" value="KAL0106997.1"/>
    <property type="molecule type" value="Genomic_DNA"/>
</dbReference>
<keyword evidence="2" id="KW-1185">Reference proteome</keyword>
<reference evidence="1 2" key="1">
    <citation type="submission" date="2023-03" db="EMBL/GenBank/DDBJ databases">
        <title>High recombination rates correlate with genetic variation in Cardiocondyla obscurior ants.</title>
        <authorList>
            <person name="Errbii M."/>
        </authorList>
    </citation>
    <scope>NUCLEOTIDE SEQUENCE [LARGE SCALE GENOMIC DNA]</scope>
    <source>
        <strain evidence="1">Alpha-2009</strain>
        <tissue evidence="1">Whole body</tissue>
    </source>
</reference>
<organism evidence="1 2">
    <name type="scientific">Cardiocondyla obscurior</name>
    <dbReference type="NCBI Taxonomy" id="286306"/>
    <lineage>
        <taxon>Eukaryota</taxon>
        <taxon>Metazoa</taxon>
        <taxon>Ecdysozoa</taxon>
        <taxon>Arthropoda</taxon>
        <taxon>Hexapoda</taxon>
        <taxon>Insecta</taxon>
        <taxon>Pterygota</taxon>
        <taxon>Neoptera</taxon>
        <taxon>Endopterygota</taxon>
        <taxon>Hymenoptera</taxon>
        <taxon>Apocrita</taxon>
        <taxon>Aculeata</taxon>
        <taxon>Formicoidea</taxon>
        <taxon>Formicidae</taxon>
        <taxon>Myrmicinae</taxon>
        <taxon>Cardiocondyla</taxon>
    </lineage>
</organism>